<evidence type="ECO:0000313" key="2">
    <source>
        <dbReference type="Proteomes" id="UP000176755"/>
    </source>
</evidence>
<accession>A0A1G2E0S3</accession>
<proteinExistence type="predicted"/>
<name>A0A1G2E0S3_9BACT</name>
<sequence length="89" mass="10349">MKITESKNLKWDKMPWLESGEEIEKFSPEQCTLEKSERVDEKITLSFRNGSQAMILGKNIDGDREIDLIEKKINDCLGKSYEEILNINI</sequence>
<organism evidence="1 2">
    <name type="scientific">Candidatus Nealsonbacteria bacterium RBG_13_42_11</name>
    <dbReference type="NCBI Taxonomy" id="1801663"/>
    <lineage>
        <taxon>Bacteria</taxon>
        <taxon>Candidatus Nealsoniibacteriota</taxon>
    </lineage>
</organism>
<gene>
    <name evidence="1" type="ORF">A2175_00525</name>
</gene>
<evidence type="ECO:0000313" key="1">
    <source>
        <dbReference type="EMBL" id="OGZ18758.1"/>
    </source>
</evidence>
<comment type="caution">
    <text evidence="1">The sequence shown here is derived from an EMBL/GenBank/DDBJ whole genome shotgun (WGS) entry which is preliminary data.</text>
</comment>
<dbReference type="STRING" id="1801663.A2175_00525"/>
<dbReference type="Proteomes" id="UP000176755">
    <property type="component" value="Unassembled WGS sequence"/>
</dbReference>
<dbReference type="AlphaFoldDB" id="A0A1G2E0S3"/>
<reference evidence="1 2" key="1">
    <citation type="journal article" date="2016" name="Nat. Commun.">
        <title>Thousands of microbial genomes shed light on interconnected biogeochemical processes in an aquifer system.</title>
        <authorList>
            <person name="Anantharaman K."/>
            <person name="Brown C.T."/>
            <person name="Hug L.A."/>
            <person name="Sharon I."/>
            <person name="Castelle C.J."/>
            <person name="Probst A.J."/>
            <person name="Thomas B.C."/>
            <person name="Singh A."/>
            <person name="Wilkins M.J."/>
            <person name="Karaoz U."/>
            <person name="Brodie E.L."/>
            <person name="Williams K.H."/>
            <person name="Hubbard S.S."/>
            <person name="Banfield J.F."/>
        </authorList>
    </citation>
    <scope>NUCLEOTIDE SEQUENCE [LARGE SCALE GENOMIC DNA]</scope>
</reference>
<dbReference type="EMBL" id="MHLY01000007">
    <property type="protein sequence ID" value="OGZ18758.1"/>
    <property type="molecule type" value="Genomic_DNA"/>
</dbReference>
<protein>
    <submittedName>
        <fullName evidence="1">Uncharacterized protein</fullName>
    </submittedName>
</protein>